<feature type="chain" id="PRO_5007829265" description="SnoaL-like domain-containing protein" evidence="1">
    <location>
        <begin position="21"/>
        <end position="154"/>
    </location>
</feature>
<dbReference type="Gene3D" id="3.10.450.50">
    <property type="match status" value="1"/>
</dbReference>
<dbReference type="RefSeq" id="WP_063365655.1">
    <property type="nucleotide sequence ID" value="NZ_AQHB01000023.1"/>
</dbReference>
<dbReference type="InterPro" id="IPR032710">
    <property type="entry name" value="NTF2-like_dom_sf"/>
</dbReference>
<dbReference type="Proteomes" id="UP000076643">
    <property type="component" value="Unassembled WGS sequence"/>
</dbReference>
<protein>
    <recommendedName>
        <fullName evidence="2">SnoaL-like domain-containing protein</fullName>
    </recommendedName>
</protein>
<gene>
    <name evidence="3" type="ORF">N475_19490</name>
</gene>
<dbReference type="EMBL" id="AUYB01000120">
    <property type="protein sequence ID" value="KZN33930.1"/>
    <property type="molecule type" value="Genomic_DNA"/>
</dbReference>
<dbReference type="InterPro" id="IPR037401">
    <property type="entry name" value="SnoaL-like"/>
</dbReference>
<accession>A0A161XUC6</accession>
<proteinExistence type="predicted"/>
<dbReference type="Pfam" id="PF13577">
    <property type="entry name" value="SnoaL_4"/>
    <property type="match status" value="1"/>
</dbReference>
<comment type="caution">
    <text evidence="3">The sequence shown here is derived from an EMBL/GenBank/DDBJ whole genome shotgun (WGS) entry which is preliminary data.</text>
</comment>
<keyword evidence="4" id="KW-1185">Reference proteome</keyword>
<evidence type="ECO:0000259" key="2">
    <source>
        <dbReference type="Pfam" id="PF13577"/>
    </source>
</evidence>
<dbReference type="AlphaFoldDB" id="A0A161XUC6"/>
<reference evidence="3 4" key="1">
    <citation type="submission" date="2013-07" db="EMBL/GenBank/DDBJ databases">
        <title>Comparative Genomic and Metabolomic Analysis of Twelve Strains of Pseudoalteromonas luteoviolacea.</title>
        <authorList>
            <person name="Vynne N.G."/>
            <person name="Mansson M."/>
            <person name="Gram L."/>
        </authorList>
    </citation>
    <scope>NUCLEOTIDE SEQUENCE [LARGE SCALE GENOMIC DNA]</scope>
    <source>
        <strain evidence="3 4">DSM 6061</strain>
    </source>
</reference>
<feature type="domain" description="SnoaL-like" evidence="2">
    <location>
        <begin position="29"/>
        <end position="137"/>
    </location>
</feature>
<dbReference type="PATRIC" id="fig|1365250.3.peg.3595"/>
<organism evidence="3 4">
    <name type="scientific">Pseudoalteromonas luteoviolacea DSM 6061</name>
    <dbReference type="NCBI Taxonomy" id="1365250"/>
    <lineage>
        <taxon>Bacteria</taxon>
        <taxon>Pseudomonadati</taxon>
        <taxon>Pseudomonadota</taxon>
        <taxon>Gammaproteobacteria</taxon>
        <taxon>Alteromonadales</taxon>
        <taxon>Pseudoalteromonadaceae</taxon>
        <taxon>Pseudoalteromonas</taxon>
    </lineage>
</organism>
<dbReference type="SUPFAM" id="SSF54427">
    <property type="entry name" value="NTF2-like"/>
    <property type="match status" value="1"/>
</dbReference>
<sequence length="154" mass="17401">MKYLMLPLLFLAGCSSTSSVDENTKRLCENTLYQYTQIRDKGTTSQYLSLFTKDASFTVKRFGIELNGSKELADRFESARTKNKSVHLLTSGDVYVSAEGQLKAASNFILFMKEKNADVETKVLSGRYIDNLVISNNKCLFQTRDVIVDRIDTL</sequence>
<evidence type="ECO:0000256" key="1">
    <source>
        <dbReference type="SAM" id="SignalP"/>
    </source>
</evidence>
<evidence type="ECO:0000313" key="3">
    <source>
        <dbReference type="EMBL" id="KZN33930.1"/>
    </source>
</evidence>
<keyword evidence="1" id="KW-0732">Signal</keyword>
<evidence type="ECO:0000313" key="4">
    <source>
        <dbReference type="Proteomes" id="UP000076643"/>
    </source>
</evidence>
<feature type="signal peptide" evidence="1">
    <location>
        <begin position="1"/>
        <end position="20"/>
    </location>
</feature>
<name>A0A161XUC6_9GAMM</name>